<dbReference type="RefSeq" id="WP_231815858.1">
    <property type="nucleotide sequence ID" value="NZ_JAJOZR010000011.1"/>
</dbReference>
<organism evidence="1 2">
    <name type="scientific">Rhizobium quercicola</name>
    <dbReference type="NCBI Taxonomy" id="2901226"/>
    <lineage>
        <taxon>Bacteria</taxon>
        <taxon>Pseudomonadati</taxon>
        <taxon>Pseudomonadota</taxon>
        <taxon>Alphaproteobacteria</taxon>
        <taxon>Hyphomicrobiales</taxon>
        <taxon>Rhizobiaceae</taxon>
        <taxon>Rhizobium/Agrobacterium group</taxon>
        <taxon>Rhizobium</taxon>
    </lineage>
</organism>
<proteinExistence type="predicted"/>
<evidence type="ECO:0000313" key="2">
    <source>
        <dbReference type="Proteomes" id="UP001139089"/>
    </source>
</evidence>
<dbReference type="Gene3D" id="6.10.250.730">
    <property type="match status" value="1"/>
</dbReference>
<dbReference type="Proteomes" id="UP001139089">
    <property type="component" value="Unassembled WGS sequence"/>
</dbReference>
<dbReference type="EMBL" id="JAJOZR010000011">
    <property type="protein sequence ID" value="MCD7110698.1"/>
    <property type="molecule type" value="Genomic_DNA"/>
</dbReference>
<sequence>MSYKHFPTPVRIILQQSQEFIIASAWDALEFLRGWPAGHVGRAYRIALQHCMDALDGILSPRKAQASFMAAAREAGILATSKVPA</sequence>
<accession>A0A9X1T8G2</accession>
<name>A0A9X1T8G2_9HYPH</name>
<dbReference type="Pfam" id="PF06169">
    <property type="entry name" value="DUF982"/>
    <property type="match status" value="1"/>
</dbReference>
<reference evidence="1" key="1">
    <citation type="submission" date="2021-12" db="EMBL/GenBank/DDBJ databases">
        <authorList>
            <person name="Li Y."/>
        </authorList>
    </citation>
    <scope>NUCLEOTIDE SEQUENCE</scope>
    <source>
        <strain evidence="1">DKSPLA3</strain>
    </source>
</reference>
<dbReference type="AlphaFoldDB" id="A0A9X1T8G2"/>
<comment type="caution">
    <text evidence="1">The sequence shown here is derived from an EMBL/GenBank/DDBJ whole genome shotgun (WGS) entry which is preliminary data.</text>
</comment>
<protein>
    <submittedName>
        <fullName evidence="1">DUF982 domain-containing protein</fullName>
    </submittedName>
</protein>
<gene>
    <name evidence="1" type="ORF">LRX75_16820</name>
</gene>
<dbReference type="InterPro" id="IPR010385">
    <property type="entry name" value="DUF982"/>
</dbReference>
<keyword evidence="2" id="KW-1185">Reference proteome</keyword>
<evidence type="ECO:0000313" key="1">
    <source>
        <dbReference type="EMBL" id="MCD7110698.1"/>
    </source>
</evidence>